<name>A0A1C7M6E0_GRIFR</name>
<organism evidence="1 2">
    <name type="scientific">Grifola frondosa</name>
    <name type="common">Maitake</name>
    <name type="synonym">Polyporus frondosus</name>
    <dbReference type="NCBI Taxonomy" id="5627"/>
    <lineage>
        <taxon>Eukaryota</taxon>
        <taxon>Fungi</taxon>
        <taxon>Dikarya</taxon>
        <taxon>Basidiomycota</taxon>
        <taxon>Agaricomycotina</taxon>
        <taxon>Agaricomycetes</taxon>
        <taxon>Polyporales</taxon>
        <taxon>Grifolaceae</taxon>
        <taxon>Grifola</taxon>
    </lineage>
</organism>
<evidence type="ECO:0000313" key="1">
    <source>
        <dbReference type="EMBL" id="OBZ72480.1"/>
    </source>
</evidence>
<dbReference type="EMBL" id="LUGG01000009">
    <property type="protein sequence ID" value="OBZ72480.1"/>
    <property type="molecule type" value="Genomic_DNA"/>
</dbReference>
<protein>
    <submittedName>
        <fullName evidence="1">Uncharacterized protein</fullName>
    </submittedName>
</protein>
<keyword evidence="2" id="KW-1185">Reference proteome</keyword>
<accession>A0A1C7M6E0</accession>
<dbReference type="Proteomes" id="UP000092993">
    <property type="component" value="Unassembled WGS sequence"/>
</dbReference>
<comment type="caution">
    <text evidence="1">The sequence shown here is derived from an EMBL/GenBank/DDBJ whole genome shotgun (WGS) entry which is preliminary data.</text>
</comment>
<gene>
    <name evidence="1" type="ORF">A0H81_07643</name>
</gene>
<sequence length="66" mass="7531">MSQEDSSRTCLNRDVEERRQCLIVTDGSQQLITSPSTAYVDKTENVFHARSKQHAAVSSAEYWQKL</sequence>
<dbReference type="AlphaFoldDB" id="A0A1C7M6E0"/>
<reference evidence="1 2" key="1">
    <citation type="submission" date="2016-03" db="EMBL/GenBank/DDBJ databases">
        <title>Whole genome sequencing of Grifola frondosa 9006-11.</title>
        <authorList>
            <person name="Min B."/>
            <person name="Park H."/>
            <person name="Kim J.-G."/>
            <person name="Cho H."/>
            <person name="Oh Y.-L."/>
            <person name="Kong W.-S."/>
            <person name="Choi I.-G."/>
        </authorList>
    </citation>
    <scope>NUCLEOTIDE SEQUENCE [LARGE SCALE GENOMIC DNA]</scope>
    <source>
        <strain evidence="1 2">9006-11</strain>
    </source>
</reference>
<proteinExistence type="predicted"/>
<evidence type="ECO:0000313" key="2">
    <source>
        <dbReference type="Proteomes" id="UP000092993"/>
    </source>
</evidence>
<dbReference type="OrthoDB" id="202470at2759"/>